<evidence type="ECO:0000256" key="1">
    <source>
        <dbReference type="SAM" id="MobiDB-lite"/>
    </source>
</evidence>
<dbReference type="Pfam" id="PF01370">
    <property type="entry name" value="Epimerase"/>
    <property type="match status" value="1"/>
</dbReference>
<dbReference type="InterPro" id="IPR036291">
    <property type="entry name" value="NAD(P)-bd_dom_sf"/>
</dbReference>
<dbReference type="PATRIC" id="fig|1415166.3.peg.4409"/>
<dbReference type="Proteomes" id="UP000019150">
    <property type="component" value="Chromosome"/>
</dbReference>
<evidence type="ECO:0000313" key="4">
    <source>
        <dbReference type="Proteomes" id="UP000019150"/>
    </source>
</evidence>
<evidence type="ECO:0000313" key="3">
    <source>
        <dbReference type="EMBL" id="AHH19079.1"/>
    </source>
</evidence>
<dbReference type="InterPro" id="IPR001509">
    <property type="entry name" value="Epimerase_deHydtase"/>
</dbReference>
<reference evidence="3 4" key="1">
    <citation type="journal article" date="2014" name="Appl. Environ. Microbiol.">
        <title>Insights into the Microbial Degradation of Rubber and Gutta-Percha by Analysis of the Complete Genome of Nocardia nova SH22a.</title>
        <authorList>
            <person name="Luo Q."/>
            <person name="Hiessl S."/>
            <person name="Poehlein A."/>
            <person name="Daniel R."/>
            <person name="Steinbuchel A."/>
        </authorList>
    </citation>
    <scope>NUCLEOTIDE SEQUENCE [LARGE SCALE GENOMIC DNA]</scope>
    <source>
        <strain evidence="3">SH22a</strain>
    </source>
</reference>
<dbReference type="InterPro" id="IPR051783">
    <property type="entry name" value="NAD(P)-dependent_oxidoreduct"/>
</dbReference>
<dbReference type="GO" id="GO:0004029">
    <property type="term" value="F:aldehyde dehydrogenase (NAD+) activity"/>
    <property type="evidence" value="ECO:0007669"/>
    <property type="project" value="TreeGrafter"/>
</dbReference>
<dbReference type="eggNOG" id="COG0451">
    <property type="taxonomic scope" value="Bacteria"/>
</dbReference>
<dbReference type="PANTHER" id="PTHR48079">
    <property type="entry name" value="PROTEIN YEEZ"/>
    <property type="match status" value="1"/>
</dbReference>
<dbReference type="EMBL" id="CP006850">
    <property type="protein sequence ID" value="AHH19079.1"/>
    <property type="molecule type" value="Genomic_DNA"/>
</dbReference>
<dbReference type="Gene3D" id="3.40.50.720">
    <property type="entry name" value="NAD(P)-binding Rossmann-like Domain"/>
    <property type="match status" value="1"/>
</dbReference>
<proteinExistence type="predicted"/>
<accession>W5TIU0</accession>
<name>W5TIU0_9NOCA</name>
<keyword evidence="4" id="KW-1185">Reference proteome</keyword>
<dbReference type="RefSeq" id="WP_025350493.1">
    <property type="nucleotide sequence ID" value="NZ_CP006850.1"/>
</dbReference>
<dbReference type="CDD" id="cd05262">
    <property type="entry name" value="SDR_a7"/>
    <property type="match status" value="1"/>
</dbReference>
<dbReference type="STRING" id="1415166.NONO_c42950"/>
<dbReference type="OrthoDB" id="9787292at2"/>
<dbReference type="KEGG" id="nno:NONO_c42950"/>
<feature type="domain" description="NAD-dependent epimerase/dehydratase" evidence="2">
    <location>
        <begin position="3"/>
        <end position="215"/>
    </location>
</feature>
<gene>
    <name evidence="3" type="ORF">NONO_c42950</name>
</gene>
<feature type="region of interest" description="Disordered" evidence="1">
    <location>
        <begin position="116"/>
        <end position="139"/>
    </location>
</feature>
<dbReference type="SUPFAM" id="SSF51735">
    <property type="entry name" value="NAD(P)-binding Rossmann-fold domains"/>
    <property type="match status" value="1"/>
</dbReference>
<dbReference type="HOGENOM" id="CLU_007383_12_3_11"/>
<protein>
    <submittedName>
        <fullName evidence="3">NAD dependent epimerase/dehydratase family protein</fullName>
    </submittedName>
</protein>
<evidence type="ECO:0000259" key="2">
    <source>
        <dbReference type="Pfam" id="PF01370"/>
    </source>
</evidence>
<dbReference type="PANTHER" id="PTHR48079:SF9">
    <property type="entry name" value="PUTATIVE-RELATED"/>
    <property type="match status" value="1"/>
</dbReference>
<dbReference type="AlphaFoldDB" id="W5TIU0"/>
<organism evidence="3 4">
    <name type="scientific">Nocardia nova SH22a</name>
    <dbReference type="NCBI Taxonomy" id="1415166"/>
    <lineage>
        <taxon>Bacteria</taxon>
        <taxon>Bacillati</taxon>
        <taxon>Actinomycetota</taxon>
        <taxon>Actinomycetes</taxon>
        <taxon>Mycobacteriales</taxon>
        <taxon>Nocardiaceae</taxon>
        <taxon>Nocardia</taxon>
    </lineage>
</organism>
<dbReference type="GO" id="GO:0005737">
    <property type="term" value="C:cytoplasm"/>
    <property type="evidence" value="ECO:0007669"/>
    <property type="project" value="TreeGrafter"/>
</dbReference>
<sequence length="298" mass="30580">MHVFVTGASGWIGSAVVAELLDSGHTVTGLARSAHSAAALTEQGALVQRGDLDDLDSIRDAAASADAVVHLANKHDWSDPVATNRAERDAVTAIADTLTGSDRPFVLASALSGLVRGRPATEDDPSPAVGPDSPRGGSENLALTYAEKGVRVMSARFAPSVHGTGDTGFVAHLTSVARERGVSAYIGDGDTAWAAVHRGDAARLIRLGLERGSAGSRLHVVAETAVPARDIAAAIGVALDVPVVSVAPDDAASHFGFVGRFFGMDMSATAVRTRESLDWTPTGPTLLTDIAAGAYTRG</sequence>